<evidence type="ECO:0000259" key="6">
    <source>
        <dbReference type="Pfam" id="PF01258"/>
    </source>
</evidence>
<dbReference type="AlphaFoldDB" id="A0A239G3P0"/>
<organism evidence="8 9">
    <name type="scientific">Sphingopyxis indica</name>
    <dbReference type="NCBI Taxonomy" id="436663"/>
    <lineage>
        <taxon>Bacteria</taxon>
        <taxon>Pseudomonadati</taxon>
        <taxon>Pseudomonadota</taxon>
        <taxon>Alphaproteobacteria</taxon>
        <taxon>Sphingomonadales</taxon>
        <taxon>Sphingomonadaceae</taxon>
        <taxon>Sphingopyxis</taxon>
    </lineage>
</organism>
<evidence type="ECO:0000259" key="7">
    <source>
        <dbReference type="Pfam" id="PF21173"/>
    </source>
</evidence>
<dbReference type="EMBL" id="FZPA01000003">
    <property type="protein sequence ID" value="SNS63720.1"/>
    <property type="molecule type" value="Genomic_DNA"/>
</dbReference>
<evidence type="ECO:0000313" key="9">
    <source>
        <dbReference type="Proteomes" id="UP000198339"/>
    </source>
</evidence>
<dbReference type="GO" id="GO:0008270">
    <property type="term" value="F:zinc ion binding"/>
    <property type="evidence" value="ECO:0007669"/>
    <property type="project" value="UniProtKB-KW"/>
</dbReference>
<feature type="region of interest" description="Disordered" evidence="5">
    <location>
        <begin position="28"/>
        <end position="53"/>
    </location>
</feature>
<dbReference type="PANTHER" id="PTHR33823:SF4">
    <property type="entry name" value="GENERAL STRESS PROTEIN 16O"/>
    <property type="match status" value="1"/>
</dbReference>
<feature type="compositionally biased region" description="Acidic residues" evidence="5">
    <location>
        <begin position="40"/>
        <end position="53"/>
    </location>
</feature>
<evidence type="ECO:0000256" key="4">
    <source>
        <dbReference type="PROSITE-ProRule" id="PRU00510"/>
    </source>
</evidence>
<dbReference type="Gene3D" id="1.20.120.910">
    <property type="entry name" value="DksA, coiled-coil domain"/>
    <property type="match status" value="1"/>
</dbReference>
<evidence type="ECO:0000256" key="2">
    <source>
        <dbReference type="ARBA" id="ARBA00022771"/>
    </source>
</evidence>
<dbReference type="RefSeq" id="WP_089215110.1">
    <property type="nucleotide sequence ID" value="NZ_CP076394.1"/>
</dbReference>
<evidence type="ECO:0000256" key="3">
    <source>
        <dbReference type="ARBA" id="ARBA00022833"/>
    </source>
</evidence>
<dbReference type="OrthoDB" id="1121111at2"/>
<protein>
    <submittedName>
        <fullName evidence="8">Transcriptional regulator, TraR/DksA family</fullName>
    </submittedName>
</protein>
<evidence type="ECO:0000256" key="5">
    <source>
        <dbReference type="SAM" id="MobiDB-lite"/>
    </source>
</evidence>
<keyword evidence="1" id="KW-0479">Metal-binding</keyword>
<dbReference type="InterPro" id="IPR000962">
    <property type="entry name" value="Znf_DskA_TraR"/>
</dbReference>
<proteinExistence type="predicted"/>
<reference evidence="8 9" key="1">
    <citation type="submission" date="2017-06" db="EMBL/GenBank/DDBJ databases">
        <authorList>
            <person name="Kim H.J."/>
            <person name="Triplett B.A."/>
        </authorList>
    </citation>
    <scope>NUCLEOTIDE SEQUENCE [LARGE SCALE GENOMIC DNA]</scope>
    <source>
        <strain evidence="8 9">DS15</strain>
    </source>
</reference>
<keyword evidence="9" id="KW-1185">Reference proteome</keyword>
<dbReference type="SUPFAM" id="SSF57716">
    <property type="entry name" value="Glucocorticoid receptor-like (DNA-binding domain)"/>
    <property type="match status" value="1"/>
</dbReference>
<dbReference type="Pfam" id="PF21173">
    <property type="entry name" value="DksA-like_N"/>
    <property type="match status" value="1"/>
</dbReference>
<evidence type="ECO:0000313" key="8">
    <source>
        <dbReference type="EMBL" id="SNS63720.1"/>
    </source>
</evidence>
<dbReference type="PANTHER" id="PTHR33823">
    <property type="entry name" value="RNA POLYMERASE-BINDING TRANSCRIPTION FACTOR DKSA-RELATED"/>
    <property type="match status" value="1"/>
</dbReference>
<gene>
    <name evidence="8" type="ORF">SAMN06295955_1037</name>
</gene>
<feature type="domain" description="Zinc finger DksA/TraR C4-type" evidence="6">
    <location>
        <begin position="78"/>
        <end position="110"/>
    </location>
</feature>
<dbReference type="PROSITE" id="PS51128">
    <property type="entry name" value="ZF_DKSA_2"/>
    <property type="match status" value="1"/>
</dbReference>
<accession>A0A239G3P0</accession>
<dbReference type="InterPro" id="IPR048487">
    <property type="entry name" value="DksA-like_N"/>
</dbReference>
<sequence length="113" mass="11599">MAFSTTELAAIRAGLADRLADLHARGARVESDMTAPVSPDGEDAATEREDDDALAGEDALLTREARAVAAALARIDAGDYGACTRCGQAIAPARLEAKPEAALCIDCAREVGG</sequence>
<evidence type="ECO:0000256" key="1">
    <source>
        <dbReference type="ARBA" id="ARBA00022723"/>
    </source>
</evidence>
<keyword evidence="2" id="KW-0863">Zinc-finger</keyword>
<feature type="domain" description="DnaK suppressor protein-like N-terminal" evidence="7">
    <location>
        <begin position="14"/>
        <end position="75"/>
    </location>
</feature>
<feature type="zinc finger region" description="dksA C4-type" evidence="4">
    <location>
        <begin position="83"/>
        <end position="107"/>
    </location>
</feature>
<name>A0A239G3P0_9SPHN</name>
<dbReference type="Proteomes" id="UP000198339">
    <property type="component" value="Unassembled WGS sequence"/>
</dbReference>
<keyword evidence="3" id="KW-0862">Zinc</keyword>
<dbReference type="Pfam" id="PF01258">
    <property type="entry name" value="zf-dskA_traR"/>
    <property type="match status" value="1"/>
</dbReference>